<dbReference type="GO" id="GO:0030435">
    <property type="term" value="P:sporulation resulting in formation of a cellular spore"/>
    <property type="evidence" value="ECO:0007669"/>
    <property type="project" value="UniProtKB-KW"/>
</dbReference>
<dbReference type="GO" id="GO:0048315">
    <property type="term" value="P:conidium formation"/>
    <property type="evidence" value="ECO:0007669"/>
    <property type="project" value="UniProtKB-KW"/>
</dbReference>
<proteinExistence type="predicted"/>
<dbReference type="GO" id="GO:0044820">
    <property type="term" value="P:mitotic telomere tethering at nuclear periphery"/>
    <property type="evidence" value="ECO:0007669"/>
    <property type="project" value="TreeGrafter"/>
</dbReference>
<dbReference type="PANTHER" id="PTHR38044:SF1">
    <property type="entry name" value="BOUQUET FORMATION PROTEIN 4"/>
    <property type="match status" value="1"/>
</dbReference>
<dbReference type="Gene3D" id="3.10.260.10">
    <property type="entry name" value="Transcription regulator HTH, APSES-type DNA-binding domain"/>
    <property type="match status" value="1"/>
</dbReference>
<evidence type="ECO:0000259" key="4">
    <source>
        <dbReference type="PROSITE" id="PS51299"/>
    </source>
</evidence>
<dbReference type="PROSITE" id="PS51299">
    <property type="entry name" value="HTH_APSES"/>
    <property type="match status" value="1"/>
</dbReference>
<dbReference type="InterPro" id="IPR003163">
    <property type="entry name" value="Tscrpt_reg_HTH_APSES-type"/>
</dbReference>
<dbReference type="SMART" id="SM01252">
    <property type="entry name" value="KilA-N"/>
    <property type="match status" value="1"/>
</dbReference>
<dbReference type="Proteomes" id="UP000799640">
    <property type="component" value="Unassembled WGS sequence"/>
</dbReference>
<dbReference type="GO" id="GO:0070197">
    <property type="term" value="P:meiotic attachment of telomere to nuclear envelope"/>
    <property type="evidence" value="ECO:0007669"/>
    <property type="project" value="InterPro"/>
</dbReference>
<keyword evidence="1" id="KW-0749">Sporulation</keyword>
<evidence type="ECO:0000256" key="2">
    <source>
        <dbReference type="ARBA" id="ARBA00023321"/>
    </source>
</evidence>
<dbReference type="OrthoDB" id="5346159at2759"/>
<dbReference type="EMBL" id="ML996706">
    <property type="protein sequence ID" value="KAF2396702.1"/>
    <property type="molecule type" value="Genomic_DNA"/>
</dbReference>
<keyword evidence="6" id="KW-1185">Reference proteome</keyword>
<dbReference type="PANTHER" id="PTHR38044">
    <property type="entry name" value="BOUQUET FORMATION PROTEIN 4"/>
    <property type="match status" value="1"/>
</dbReference>
<reference evidence="5" key="1">
    <citation type="journal article" date="2020" name="Stud. Mycol.">
        <title>101 Dothideomycetes genomes: a test case for predicting lifestyles and emergence of pathogens.</title>
        <authorList>
            <person name="Haridas S."/>
            <person name="Albert R."/>
            <person name="Binder M."/>
            <person name="Bloem J."/>
            <person name="Labutti K."/>
            <person name="Salamov A."/>
            <person name="Andreopoulos B."/>
            <person name="Baker S."/>
            <person name="Barry K."/>
            <person name="Bills G."/>
            <person name="Bluhm B."/>
            <person name="Cannon C."/>
            <person name="Castanera R."/>
            <person name="Culley D."/>
            <person name="Daum C."/>
            <person name="Ezra D."/>
            <person name="Gonzalez J."/>
            <person name="Henrissat B."/>
            <person name="Kuo A."/>
            <person name="Liang C."/>
            <person name="Lipzen A."/>
            <person name="Lutzoni F."/>
            <person name="Magnuson J."/>
            <person name="Mondo S."/>
            <person name="Nolan M."/>
            <person name="Ohm R."/>
            <person name="Pangilinan J."/>
            <person name="Park H.-J."/>
            <person name="Ramirez L."/>
            <person name="Alfaro M."/>
            <person name="Sun H."/>
            <person name="Tritt A."/>
            <person name="Yoshinaga Y."/>
            <person name="Zwiers L.-H."/>
            <person name="Turgeon B."/>
            <person name="Goodwin S."/>
            <person name="Spatafora J."/>
            <person name="Crous P."/>
            <person name="Grigoriev I."/>
        </authorList>
    </citation>
    <scope>NUCLEOTIDE SEQUENCE</scope>
    <source>
        <strain evidence="5">CBS 262.69</strain>
    </source>
</reference>
<gene>
    <name evidence="5" type="ORF">EJ06DRAFT_230819</name>
</gene>
<name>A0A6G1HL32_9PEZI</name>
<feature type="region of interest" description="Disordered" evidence="3">
    <location>
        <begin position="172"/>
        <end position="279"/>
    </location>
</feature>
<feature type="compositionally biased region" description="Low complexity" evidence="3">
    <location>
        <begin position="213"/>
        <end position="224"/>
    </location>
</feature>
<dbReference type="InterPro" id="IPR018004">
    <property type="entry name" value="KilA/APSES_HTH"/>
</dbReference>
<dbReference type="GO" id="GO:0003677">
    <property type="term" value="F:DNA binding"/>
    <property type="evidence" value="ECO:0007669"/>
    <property type="project" value="InterPro"/>
</dbReference>
<sequence length="378" mass="41660">MVSATRSLPEAHNPLLDPEHTPPLEILVERRRLGQTDLSVKHMQLGLVNAAKPENLGLFDYAHLRVPLPKDLNGSGIFSLQKTHTYPESYFLMRRSTDGYISATGMFKAAYPWATVEEEQVERKYHKELPSAGPEEIAGNVWISPEQALTLADEYRMRPWIVALLDSSPIEKGAKDKSATQISTPPKFVVPDKDKLFTGPRLDASTMRRRLRSASPSKAPSLAATPTQAARKIASPRKRGRPKKAPVSDTDENASSQLNGGDEVGVVVRPESSKPNPAEDDVVRVQVDETVQATGDVETTTTSVRVEMPASHPDLPLPETTEEMIARAREMVEEALVRPEKRARGGLVEQLRTERVKTRALIGLTATLGLGVIIPYFI</sequence>
<keyword evidence="2" id="KW-0183">Conidiation</keyword>
<dbReference type="InterPro" id="IPR036887">
    <property type="entry name" value="HTH_APSES_sf"/>
</dbReference>
<feature type="compositionally biased region" description="Basic residues" evidence="3">
    <location>
        <begin position="234"/>
        <end position="244"/>
    </location>
</feature>
<evidence type="ECO:0000313" key="5">
    <source>
        <dbReference type="EMBL" id="KAF2396702.1"/>
    </source>
</evidence>
<dbReference type="SUPFAM" id="SSF54616">
    <property type="entry name" value="DNA-binding domain of Mlu1-box binding protein MBP1"/>
    <property type="match status" value="1"/>
</dbReference>
<evidence type="ECO:0000256" key="1">
    <source>
        <dbReference type="ARBA" id="ARBA00022969"/>
    </source>
</evidence>
<dbReference type="AlphaFoldDB" id="A0A6G1HL32"/>
<evidence type="ECO:0000313" key="6">
    <source>
        <dbReference type="Proteomes" id="UP000799640"/>
    </source>
</evidence>
<organism evidence="5 6">
    <name type="scientific">Trichodelitschia bisporula</name>
    <dbReference type="NCBI Taxonomy" id="703511"/>
    <lineage>
        <taxon>Eukaryota</taxon>
        <taxon>Fungi</taxon>
        <taxon>Dikarya</taxon>
        <taxon>Ascomycota</taxon>
        <taxon>Pezizomycotina</taxon>
        <taxon>Dothideomycetes</taxon>
        <taxon>Dothideomycetes incertae sedis</taxon>
        <taxon>Phaeotrichales</taxon>
        <taxon>Phaeotrichaceae</taxon>
        <taxon>Trichodelitschia</taxon>
    </lineage>
</organism>
<evidence type="ECO:0000256" key="3">
    <source>
        <dbReference type="SAM" id="MobiDB-lite"/>
    </source>
</evidence>
<dbReference type="FunFam" id="3.10.260.10:FF:000002">
    <property type="entry name" value="APSES transcription factor, putative"/>
    <property type="match status" value="1"/>
</dbReference>
<feature type="domain" description="HTH APSES-type" evidence="4">
    <location>
        <begin position="67"/>
        <end position="177"/>
    </location>
</feature>
<feature type="region of interest" description="Disordered" evidence="3">
    <location>
        <begin position="1"/>
        <end position="20"/>
    </location>
</feature>
<dbReference type="GO" id="GO:1990862">
    <property type="term" value="C:nuclear membrane complex Bqt3-Bqt4"/>
    <property type="evidence" value="ECO:0007669"/>
    <property type="project" value="InterPro"/>
</dbReference>
<protein>
    <recommendedName>
        <fullName evidence="4">HTH APSES-type domain-containing protein</fullName>
    </recommendedName>
</protein>
<accession>A0A6G1HL32</accession>
<dbReference type="InterPro" id="IPR037548">
    <property type="entry name" value="Bqt4"/>
</dbReference>